<protein>
    <submittedName>
        <fullName evidence="2">Uncharacterized protein</fullName>
    </submittedName>
</protein>
<dbReference type="Proteomes" id="UP000184357">
    <property type="component" value="Unassembled WGS sequence"/>
</dbReference>
<proteinExistence type="predicted"/>
<keyword evidence="1" id="KW-0812">Transmembrane</keyword>
<keyword evidence="3" id="KW-1185">Reference proteome</keyword>
<evidence type="ECO:0000313" key="3">
    <source>
        <dbReference type="Proteomes" id="UP000184357"/>
    </source>
</evidence>
<keyword evidence="1" id="KW-1133">Transmembrane helix</keyword>
<feature type="transmembrane region" description="Helical" evidence="1">
    <location>
        <begin position="98"/>
        <end position="119"/>
    </location>
</feature>
<dbReference type="STRING" id="43928.SAMN05443636_0535"/>
<reference evidence="2 3" key="1">
    <citation type="submission" date="2016-11" db="EMBL/GenBank/DDBJ databases">
        <authorList>
            <person name="Jaros S."/>
            <person name="Januszkiewicz K."/>
            <person name="Wedrychowicz H."/>
        </authorList>
    </citation>
    <scope>NUCLEOTIDE SEQUENCE [LARGE SCALE GENOMIC DNA]</scope>
    <source>
        <strain evidence="2 3">DSM 9297</strain>
    </source>
</reference>
<feature type="transmembrane region" description="Helical" evidence="1">
    <location>
        <begin position="194"/>
        <end position="213"/>
    </location>
</feature>
<evidence type="ECO:0000256" key="1">
    <source>
        <dbReference type="SAM" id="Phobius"/>
    </source>
</evidence>
<organism evidence="2 3">
    <name type="scientific">Halobaculum gomorrense</name>
    <dbReference type="NCBI Taxonomy" id="43928"/>
    <lineage>
        <taxon>Archaea</taxon>
        <taxon>Methanobacteriati</taxon>
        <taxon>Methanobacteriota</taxon>
        <taxon>Stenosarchaea group</taxon>
        <taxon>Halobacteria</taxon>
        <taxon>Halobacteriales</taxon>
        <taxon>Haloferacaceae</taxon>
        <taxon>Halobaculum</taxon>
    </lineage>
</organism>
<dbReference type="AlphaFoldDB" id="A0A1M5KJQ7"/>
<accession>A0A1M5KJQ7</accession>
<keyword evidence="1" id="KW-0472">Membrane</keyword>
<sequence>MSGATRLTRMRRRLGLPRLPSSKRDLRLVGRTVRLVLGVPGYAVVAVAAAVLALSGFALSQNVALVRDTVVGGSLPLDARLTILVEQYPFVGTSYEPAAGAMLVLVALVTGANLAVAAYHLRENGVFGDAGDADEAEARAGAAAGNAVGGAGSLVGVVLGALGAGCAACGSAVLVGLLSLVGGSGLLLALPFEGLEFTLIALLPLLLSLFWLADGMRGTEIRGCPVDS</sequence>
<gene>
    <name evidence="2" type="ORF">SAMN05443636_0535</name>
</gene>
<feature type="transmembrane region" description="Helical" evidence="1">
    <location>
        <begin position="33"/>
        <end position="59"/>
    </location>
</feature>
<dbReference type="EMBL" id="FQWV01000001">
    <property type="protein sequence ID" value="SHG52880.1"/>
    <property type="molecule type" value="Genomic_DNA"/>
</dbReference>
<evidence type="ECO:0000313" key="2">
    <source>
        <dbReference type="EMBL" id="SHG52880.1"/>
    </source>
</evidence>
<feature type="transmembrane region" description="Helical" evidence="1">
    <location>
        <begin position="154"/>
        <end position="182"/>
    </location>
</feature>
<name>A0A1M5KJQ7_9EURY</name>